<dbReference type="Gramene" id="Psat01G0321000-T1">
    <property type="protein sequence ID" value="KAI5444840.1"/>
    <property type="gene ID" value="KIW84_013210"/>
</dbReference>
<feature type="compositionally biased region" description="Polar residues" evidence="1">
    <location>
        <begin position="67"/>
        <end position="80"/>
    </location>
</feature>
<name>A0A9D5GXF5_PEA</name>
<evidence type="ECO:0000313" key="3">
    <source>
        <dbReference type="Proteomes" id="UP001058974"/>
    </source>
</evidence>
<dbReference type="AlphaFoldDB" id="A0A9D5GXF5"/>
<dbReference type="Proteomes" id="UP001058974">
    <property type="component" value="Chromosome 1"/>
</dbReference>
<keyword evidence="3" id="KW-1185">Reference proteome</keyword>
<organism evidence="2 3">
    <name type="scientific">Pisum sativum</name>
    <name type="common">Garden pea</name>
    <name type="synonym">Lathyrus oleraceus</name>
    <dbReference type="NCBI Taxonomy" id="3888"/>
    <lineage>
        <taxon>Eukaryota</taxon>
        <taxon>Viridiplantae</taxon>
        <taxon>Streptophyta</taxon>
        <taxon>Embryophyta</taxon>
        <taxon>Tracheophyta</taxon>
        <taxon>Spermatophyta</taxon>
        <taxon>Magnoliopsida</taxon>
        <taxon>eudicotyledons</taxon>
        <taxon>Gunneridae</taxon>
        <taxon>Pentapetalae</taxon>
        <taxon>rosids</taxon>
        <taxon>fabids</taxon>
        <taxon>Fabales</taxon>
        <taxon>Fabaceae</taxon>
        <taxon>Papilionoideae</taxon>
        <taxon>50 kb inversion clade</taxon>
        <taxon>NPAAA clade</taxon>
        <taxon>Hologalegina</taxon>
        <taxon>IRL clade</taxon>
        <taxon>Fabeae</taxon>
        <taxon>Lathyrus</taxon>
    </lineage>
</organism>
<accession>A0A9D5GXF5</accession>
<dbReference type="EMBL" id="JAMSHJ010000001">
    <property type="protein sequence ID" value="KAI5444840.1"/>
    <property type="molecule type" value="Genomic_DNA"/>
</dbReference>
<evidence type="ECO:0000313" key="2">
    <source>
        <dbReference type="EMBL" id="KAI5444840.1"/>
    </source>
</evidence>
<evidence type="ECO:0000256" key="1">
    <source>
        <dbReference type="SAM" id="MobiDB-lite"/>
    </source>
</evidence>
<protein>
    <submittedName>
        <fullName evidence="2">Uncharacterized protein</fullName>
    </submittedName>
</protein>
<comment type="caution">
    <text evidence="2">The sequence shown here is derived from an EMBL/GenBank/DDBJ whole genome shotgun (WGS) entry which is preliminary data.</text>
</comment>
<proteinExistence type="predicted"/>
<reference evidence="2 3" key="1">
    <citation type="journal article" date="2022" name="Nat. Genet.">
        <title>Improved pea reference genome and pan-genome highlight genomic features and evolutionary characteristics.</title>
        <authorList>
            <person name="Yang T."/>
            <person name="Liu R."/>
            <person name="Luo Y."/>
            <person name="Hu S."/>
            <person name="Wang D."/>
            <person name="Wang C."/>
            <person name="Pandey M.K."/>
            <person name="Ge S."/>
            <person name="Xu Q."/>
            <person name="Li N."/>
            <person name="Li G."/>
            <person name="Huang Y."/>
            <person name="Saxena R.K."/>
            <person name="Ji Y."/>
            <person name="Li M."/>
            <person name="Yan X."/>
            <person name="He Y."/>
            <person name="Liu Y."/>
            <person name="Wang X."/>
            <person name="Xiang C."/>
            <person name="Varshney R.K."/>
            <person name="Ding H."/>
            <person name="Gao S."/>
            <person name="Zong X."/>
        </authorList>
    </citation>
    <scope>NUCLEOTIDE SEQUENCE [LARGE SCALE GENOMIC DNA]</scope>
    <source>
        <strain evidence="2 3">cv. Zhongwan 6</strain>
    </source>
</reference>
<sequence length="147" mass="16425">MVSKVIPDTHLEQRTMSQDMMDELRKSQEALKEELNILKIQMGWVMETLQALFRKEGHPIPIVVTEGATTPHPSGVTPSQGKFYVTTPHLPNKGSKNHNVPIPVPYSKLYPQLIQKTLVTPRALTPTSPYLPWYNPNAGAKQRGSGT</sequence>
<feature type="region of interest" description="Disordered" evidence="1">
    <location>
        <begin position="64"/>
        <end position="99"/>
    </location>
</feature>
<gene>
    <name evidence="2" type="ORF">KIW84_013210</name>
</gene>